<evidence type="ECO:0000256" key="2">
    <source>
        <dbReference type="ARBA" id="ARBA00007524"/>
    </source>
</evidence>
<dbReference type="PANTHER" id="PTHR10057:SF0">
    <property type="entry name" value="TRANSLOCATOR PROTEIN"/>
    <property type="match status" value="1"/>
</dbReference>
<dbReference type="EMBL" id="CP024923">
    <property type="protein sequence ID" value="ATY34004.1"/>
    <property type="molecule type" value="Genomic_DNA"/>
</dbReference>
<dbReference type="Pfam" id="PF03073">
    <property type="entry name" value="TspO_MBR"/>
    <property type="match status" value="1"/>
</dbReference>
<gene>
    <name evidence="7" type="ORF">CVN68_20295</name>
</gene>
<sequence>MREIASKGQLRLAYFRWAVVTVPLMLLLGFASGKLAPSGDENPWFVQLVKPEIMPPGWAFGVAWTILYAMMGLALALVINARGSRGRGLALLVFIVQLAINLAWTPVFFGLHKVDTALLMIGALLVLVLLTILLFWRVRRVAGLLLVPYLGWLGFAFVLLYQIDALNPNAESLVPSRTVDQIEIR</sequence>
<feature type="transmembrane region" description="Helical" evidence="6">
    <location>
        <begin position="53"/>
        <end position="77"/>
    </location>
</feature>
<reference evidence="7 8" key="1">
    <citation type="submission" date="2017-11" db="EMBL/GenBank/DDBJ databases">
        <title>Complete genome sequence of Sphingomonas sp. Strain Cra20, a psychrotolerant potential plant growth promoting rhizobacteria.</title>
        <authorList>
            <person name="Luo Y."/>
        </authorList>
    </citation>
    <scope>NUCLEOTIDE SEQUENCE [LARGE SCALE GENOMIC DNA]</scope>
    <source>
        <strain evidence="7 8">Cra20</strain>
    </source>
</reference>
<keyword evidence="5 6" id="KW-0472">Membrane</keyword>
<evidence type="ECO:0000256" key="6">
    <source>
        <dbReference type="SAM" id="Phobius"/>
    </source>
</evidence>
<dbReference type="Proteomes" id="UP000229081">
    <property type="component" value="Chromosome"/>
</dbReference>
<dbReference type="PANTHER" id="PTHR10057">
    <property type="entry name" value="PERIPHERAL-TYPE BENZODIAZEPINE RECEPTOR"/>
    <property type="match status" value="1"/>
</dbReference>
<evidence type="ECO:0000256" key="5">
    <source>
        <dbReference type="ARBA" id="ARBA00023136"/>
    </source>
</evidence>
<dbReference type="CDD" id="cd15904">
    <property type="entry name" value="TSPO_MBR"/>
    <property type="match status" value="1"/>
</dbReference>
<dbReference type="OrthoDB" id="9795496at2"/>
<evidence type="ECO:0000256" key="1">
    <source>
        <dbReference type="ARBA" id="ARBA00004141"/>
    </source>
</evidence>
<evidence type="ECO:0000313" key="8">
    <source>
        <dbReference type="Proteomes" id="UP000229081"/>
    </source>
</evidence>
<dbReference type="InterPro" id="IPR038330">
    <property type="entry name" value="TspO/MBR-related_sf"/>
</dbReference>
<keyword evidence="8" id="KW-1185">Reference proteome</keyword>
<name>A0A2K8MLY1_9SPHN</name>
<evidence type="ECO:0000313" key="7">
    <source>
        <dbReference type="EMBL" id="ATY34004.1"/>
    </source>
</evidence>
<feature type="transmembrane region" description="Helical" evidence="6">
    <location>
        <begin position="143"/>
        <end position="163"/>
    </location>
</feature>
<feature type="transmembrane region" description="Helical" evidence="6">
    <location>
        <begin position="89"/>
        <end position="111"/>
    </location>
</feature>
<dbReference type="KEGG" id="sphc:CVN68_20295"/>
<evidence type="ECO:0000256" key="4">
    <source>
        <dbReference type="ARBA" id="ARBA00022989"/>
    </source>
</evidence>
<dbReference type="GO" id="GO:0033013">
    <property type="term" value="P:tetrapyrrole metabolic process"/>
    <property type="evidence" value="ECO:0007669"/>
    <property type="project" value="UniProtKB-ARBA"/>
</dbReference>
<keyword evidence="4 6" id="KW-1133">Transmembrane helix</keyword>
<dbReference type="GO" id="GO:0016020">
    <property type="term" value="C:membrane"/>
    <property type="evidence" value="ECO:0007669"/>
    <property type="project" value="UniProtKB-SubCell"/>
</dbReference>
<feature type="transmembrane region" description="Helical" evidence="6">
    <location>
        <begin position="117"/>
        <end position="136"/>
    </location>
</feature>
<dbReference type="AlphaFoldDB" id="A0A2K8MLY1"/>
<comment type="subcellular location">
    <subcellularLocation>
        <location evidence="1">Membrane</location>
        <topology evidence="1">Multi-pass membrane protein</topology>
    </subcellularLocation>
</comment>
<dbReference type="Gene3D" id="1.20.1260.100">
    <property type="entry name" value="TspO/MBR protein"/>
    <property type="match status" value="1"/>
</dbReference>
<keyword evidence="3 6" id="KW-0812">Transmembrane</keyword>
<organism evidence="7 8">
    <name type="scientific">Sphingomonas psychrotolerans</name>
    <dbReference type="NCBI Taxonomy" id="1327635"/>
    <lineage>
        <taxon>Bacteria</taxon>
        <taxon>Pseudomonadati</taxon>
        <taxon>Pseudomonadota</taxon>
        <taxon>Alphaproteobacteria</taxon>
        <taxon>Sphingomonadales</taxon>
        <taxon>Sphingomonadaceae</taxon>
        <taxon>Sphingomonas</taxon>
    </lineage>
</organism>
<comment type="similarity">
    <text evidence="2">Belongs to the TspO/BZRP family.</text>
</comment>
<evidence type="ECO:0000256" key="3">
    <source>
        <dbReference type="ARBA" id="ARBA00022692"/>
    </source>
</evidence>
<protein>
    <submittedName>
        <fullName evidence="7">Tryptophan-rich sensory protein</fullName>
    </submittedName>
</protein>
<feature type="transmembrane region" description="Helical" evidence="6">
    <location>
        <begin position="12"/>
        <end position="33"/>
    </location>
</feature>
<proteinExistence type="inferred from homology"/>
<accession>A0A2K8MLY1</accession>
<dbReference type="InterPro" id="IPR004307">
    <property type="entry name" value="TspO_MBR"/>
</dbReference>
<dbReference type="RefSeq" id="WP_100283799.1">
    <property type="nucleotide sequence ID" value="NZ_CP024923.1"/>
</dbReference>
<dbReference type="PIRSF" id="PIRSF005859">
    <property type="entry name" value="PBR"/>
    <property type="match status" value="1"/>
</dbReference>
<dbReference type="FunFam" id="1.20.1260.100:FF:000001">
    <property type="entry name" value="translocator protein 2"/>
    <property type="match status" value="1"/>
</dbReference>